<accession>A0A1W4WLE5</accession>
<dbReference type="RefSeq" id="XP_018321277.1">
    <property type="nucleotide sequence ID" value="XM_018465775.2"/>
</dbReference>
<keyword evidence="4" id="KW-0862">Zinc</keyword>
<gene>
    <name evidence="14" type="primary">LOC108734293</name>
</gene>
<evidence type="ECO:0000256" key="1">
    <source>
        <dbReference type="ARBA" id="ARBA00022694"/>
    </source>
</evidence>
<evidence type="ECO:0000313" key="13">
    <source>
        <dbReference type="Proteomes" id="UP000192223"/>
    </source>
</evidence>
<keyword evidence="2" id="KW-0479">Metal-binding</keyword>
<evidence type="ECO:0000256" key="10">
    <source>
        <dbReference type="ARBA" id="ARBA00041760"/>
    </source>
</evidence>
<dbReference type="PROSITE" id="PS50141">
    <property type="entry name" value="A_DEAMIN_EDITASE"/>
    <property type="match status" value="1"/>
</dbReference>
<sequence length="253" mass="29087">MEYTDYKVPNKKIKIDVNVTGAKCLPQMEVQDLKSRYAFCDIVGKVRTKPGRGSPTLSVSCSDKFAKWCHLGFQGSLISLLLSNPIFMKTLIVASKSYDLTALQRALYNRFNRDCLQGLFGGIKQAEIVQLEENFEFCKADDKYPCPCSIIWSKTKYKPFEVAVEGKRQGVTKNKSNTKAARLQICKMELFRCFTNILENKKLELSKTFLKNQTYLAIKLSAKDYQIKWKYLQKNGFKAWTCKNKALEDFKLD</sequence>
<protein>
    <recommendedName>
        <fullName evidence="9">tRNA-specific adenosine deaminase 1</fullName>
        <ecNumber evidence="8">3.5.4.34</ecNumber>
    </recommendedName>
    <alternativeName>
        <fullName evidence="10">tRNA-specific adenosine-37 deaminase</fullName>
    </alternativeName>
</protein>
<dbReference type="SMART" id="SM00552">
    <property type="entry name" value="ADEAMc"/>
    <property type="match status" value="1"/>
</dbReference>
<dbReference type="InterPro" id="IPR002466">
    <property type="entry name" value="A_deamin"/>
</dbReference>
<dbReference type="Proteomes" id="UP000192223">
    <property type="component" value="Unplaced"/>
</dbReference>
<dbReference type="InParanoid" id="A0A1W4WLE5"/>
<dbReference type="GeneID" id="108734293"/>
<proteinExistence type="inferred from homology"/>
<keyword evidence="1" id="KW-0819">tRNA processing</keyword>
<dbReference type="PANTHER" id="PTHR46516">
    <property type="entry name" value="TRNA-SPECIFIC ADENOSINE DEAMINASE 1"/>
    <property type="match status" value="1"/>
</dbReference>
<dbReference type="CTD" id="23536"/>
<organism evidence="13 14">
    <name type="scientific">Agrilus planipennis</name>
    <name type="common">Emerald ash borer</name>
    <name type="synonym">Agrilus marcopoli</name>
    <dbReference type="NCBI Taxonomy" id="224129"/>
    <lineage>
        <taxon>Eukaryota</taxon>
        <taxon>Metazoa</taxon>
        <taxon>Ecdysozoa</taxon>
        <taxon>Arthropoda</taxon>
        <taxon>Hexapoda</taxon>
        <taxon>Insecta</taxon>
        <taxon>Pterygota</taxon>
        <taxon>Neoptera</taxon>
        <taxon>Endopterygota</taxon>
        <taxon>Coleoptera</taxon>
        <taxon>Polyphaga</taxon>
        <taxon>Elateriformia</taxon>
        <taxon>Buprestoidea</taxon>
        <taxon>Buprestidae</taxon>
        <taxon>Agrilinae</taxon>
        <taxon>Agrilus</taxon>
    </lineage>
</organism>
<comment type="similarity">
    <text evidence="7">Belongs to the ADAT1 family.</text>
</comment>
<evidence type="ECO:0000256" key="8">
    <source>
        <dbReference type="ARBA" id="ARBA00038940"/>
    </source>
</evidence>
<dbReference type="AlphaFoldDB" id="A0A1W4WLE5"/>
<dbReference type="GO" id="GO:0046872">
    <property type="term" value="F:metal ion binding"/>
    <property type="evidence" value="ECO:0007669"/>
    <property type="project" value="UniProtKB-KW"/>
</dbReference>
<dbReference type="GO" id="GO:0043829">
    <property type="term" value="F:tRNA-specific adenosine-37 deaminase activity"/>
    <property type="evidence" value="ECO:0007669"/>
    <property type="project" value="UniProtKB-EC"/>
</dbReference>
<dbReference type="GO" id="GO:0008033">
    <property type="term" value="P:tRNA processing"/>
    <property type="evidence" value="ECO:0007669"/>
    <property type="project" value="UniProtKB-KW"/>
</dbReference>
<keyword evidence="13" id="KW-1185">Reference proteome</keyword>
<dbReference type="Pfam" id="PF02137">
    <property type="entry name" value="A_deamin"/>
    <property type="match status" value="1"/>
</dbReference>
<dbReference type="OrthoDB" id="416253at2759"/>
<comment type="function">
    <text evidence="6">Specifically deaminates adenosine-37 to inosine in tRNA-Ala.</text>
</comment>
<evidence type="ECO:0000256" key="4">
    <source>
        <dbReference type="ARBA" id="ARBA00022833"/>
    </source>
</evidence>
<evidence type="ECO:0000256" key="6">
    <source>
        <dbReference type="ARBA" id="ARBA00037784"/>
    </source>
</evidence>
<dbReference type="STRING" id="224129.A0A1W4WLE5"/>
<evidence type="ECO:0000256" key="2">
    <source>
        <dbReference type="ARBA" id="ARBA00022723"/>
    </source>
</evidence>
<evidence type="ECO:0000256" key="7">
    <source>
        <dbReference type="ARBA" id="ARBA00038326"/>
    </source>
</evidence>
<comment type="cofactor">
    <cofactor evidence="5">
        <name>1D-myo-inositol hexakisphosphate</name>
        <dbReference type="ChEBI" id="CHEBI:58130"/>
    </cofactor>
</comment>
<evidence type="ECO:0000256" key="3">
    <source>
        <dbReference type="ARBA" id="ARBA00022801"/>
    </source>
</evidence>
<dbReference type="KEGG" id="apln:108734293"/>
<evidence type="ECO:0000313" key="14">
    <source>
        <dbReference type="RefSeq" id="XP_018321277.1"/>
    </source>
</evidence>
<reference evidence="14" key="1">
    <citation type="submission" date="2025-08" db="UniProtKB">
        <authorList>
            <consortium name="RefSeq"/>
        </authorList>
    </citation>
    <scope>IDENTIFICATION</scope>
    <source>
        <tissue evidence="14">Entire body</tissue>
    </source>
</reference>
<comment type="catalytic activity">
    <reaction evidence="11">
        <text>adenosine(37) in tRNA(Ala) + H2O + H(+) = inosine(37) in tRNA(Ala) + NH4(+)</text>
        <dbReference type="Rhea" id="RHEA:50968"/>
        <dbReference type="Rhea" id="RHEA-COMP:12855"/>
        <dbReference type="Rhea" id="RHEA-COMP:12856"/>
        <dbReference type="ChEBI" id="CHEBI:15377"/>
        <dbReference type="ChEBI" id="CHEBI:15378"/>
        <dbReference type="ChEBI" id="CHEBI:28938"/>
        <dbReference type="ChEBI" id="CHEBI:74411"/>
        <dbReference type="ChEBI" id="CHEBI:82852"/>
        <dbReference type="EC" id="3.5.4.34"/>
    </reaction>
</comment>
<evidence type="ECO:0000256" key="11">
    <source>
        <dbReference type="ARBA" id="ARBA00047635"/>
    </source>
</evidence>
<evidence type="ECO:0000259" key="12">
    <source>
        <dbReference type="PROSITE" id="PS50141"/>
    </source>
</evidence>
<evidence type="ECO:0000256" key="5">
    <source>
        <dbReference type="ARBA" id="ARBA00037026"/>
    </source>
</evidence>
<evidence type="ECO:0000256" key="9">
    <source>
        <dbReference type="ARBA" id="ARBA00040502"/>
    </source>
</evidence>
<dbReference type="FunCoup" id="A0A1W4WLE5">
    <property type="interactions" value="1675"/>
</dbReference>
<feature type="domain" description="A to I editase" evidence="12">
    <location>
        <begin position="53"/>
        <end position="250"/>
    </location>
</feature>
<name>A0A1W4WLE5_AGRPL</name>
<dbReference type="EC" id="3.5.4.34" evidence="8"/>
<dbReference type="PANTHER" id="PTHR46516:SF1">
    <property type="entry name" value="TRNA-SPECIFIC ADENOSINE DEAMINASE 1"/>
    <property type="match status" value="1"/>
</dbReference>
<dbReference type="GO" id="GO:0003723">
    <property type="term" value="F:RNA binding"/>
    <property type="evidence" value="ECO:0007669"/>
    <property type="project" value="InterPro"/>
</dbReference>
<keyword evidence="3" id="KW-0378">Hydrolase</keyword>